<dbReference type="OrthoDB" id="4069550at2759"/>
<dbReference type="EMBL" id="CP059274">
    <property type="protein sequence ID" value="QLQ82250.1"/>
    <property type="molecule type" value="Genomic_DNA"/>
</dbReference>
<reference evidence="2 4" key="1">
    <citation type="submission" date="2020-06" db="EMBL/GenBank/DDBJ databases">
        <title>The yeast mating-type switching endonuclease HO is a domesticated member of an unorthodox homing genetic element family.</title>
        <authorList>
            <person name="Coughlan A.Y."/>
            <person name="Lombardi L."/>
            <person name="Braun-Galleani S."/>
            <person name="Martos A.R."/>
            <person name="Galeote V."/>
            <person name="Bigey F."/>
            <person name="Dequin S."/>
            <person name="Byrne K.P."/>
            <person name="Wolfe K.H."/>
        </authorList>
    </citation>
    <scope>NUCLEOTIDE SEQUENCE [LARGE SCALE GENOMIC DNA]</scope>
    <source>
        <strain evidence="2 4">CBS2947</strain>
    </source>
</reference>
<name>A0A7H9HRM8_9SACH</name>
<dbReference type="Proteomes" id="UP000510647">
    <property type="component" value="Chromosome 8"/>
</dbReference>
<protein>
    <recommendedName>
        <fullName evidence="1">Helicase C-terminal domain-containing protein</fullName>
    </recommendedName>
</protein>
<dbReference type="Proteomes" id="UP000510647">
    <property type="component" value="Chromosome 3"/>
</dbReference>
<evidence type="ECO:0000259" key="1">
    <source>
        <dbReference type="Pfam" id="PF00271"/>
    </source>
</evidence>
<keyword evidence="4" id="KW-1185">Reference proteome</keyword>
<organism evidence="2 4">
    <name type="scientific">Torulaspora globosa</name>
    <dbReference type="NCBI Taxonomy" id="48254"/>
    <lineage>
        <taxon>Eukaryota</taxon>
        <taxon>Fungi</taxon>
        <taxon>Dikarya</taxon>
        <taxon>Ascomycota</taxon>
        <taxon>Saccharomycotina</taxon>
        <taxon>Saccharomycetes</taxon>
        <taxon>Saccharomycetales</taxon>
        <taxon>Saccharomycetaceae</taxon>
        <taxon>Torulaspora</taxon>
    </lineage>
</organism>
<proteinExistence type="predicted"/>
<dbReference type="InterPro" id="IPR001650">
    <property type="entry name" value="Helicase_C-like"/>
</dbReference>
<dbReference type="Pfam" id="PF00271">
    <property type="entry name" value="Helicase_C"/>
    <property type="match status" value="1"/>
</dbReference>
<accession>A0A7H9HRM8</accession>
<gene>
    <name evidence="2" type="ORF">HG537_0C06590</name>
    <name evidence="3" type="ORF">HG537_0H00110</name>
</gene>
<dbReference type="InterPro" id="IPR027417">
    <property type="entry name" value="P-loop_NTPase"/>
</dbReference>
<dbReference type="Gene3D" id="3.40.50.300">
    <property type="entry name" value="P-loop containing nucleotide triphosphate hydrolases"/>
    <property type="match status" value="1"/>
</dbReference>
<dbReference type="EMBL" id="CP059269">
    <property type="protein sequence ID" value="QLQ80010.1"/>
    <property type="molecule type" value="Genomic_DNA"/>
</dbReference>
<dbReference type="SUPFAM" id="SSF52540">
    <property type="entry name" value="P-loop containing nucleoside triphosphate hydrolases"/>
    <property type="match status" value="1"/>
</dbReference>
<dbReference type="AlphaFoldDB" id="A0A7H9HRM8"/>
<evidence type="ECO:0000313" key="2">
    <source>
        <dbReference type="EMBL" id="QLQ80010.1"/>
    </source>
</evidence>
<feature type="domain" description="Helicase C-terminal" evidence="1">
    <location>
        <begin position="3"/>
        <end position="46"/>
    </location>
</feature>
<sequence>MIDGSKQLLIGTKLVAEGISIPNLKMVILTNFYPNILEFIQIAGRLREAGLCHILKGRRRVSSWKHPRLPLIGEGCLATQVRDFYNLELASRVNPHSGCCGAVITMPEATRDLLRDVRETAATVGSDESFRYQSSPSSNSTLANRLPFRTVEAKRFKTNFHGWEAFSDVFKFLGFTGSFRESLFLYGVDIHFCPWEVFTAYGKCKNCLKDRYLCLCPPGTRGKSYRDIAIEILAVHRIILNDEKNEVHLKKIEPYFKDPFPYLDQFYKKKEKFYQKVLLKYYWYLNLLSL</sequence>
<evidence type="ECO:0000313" key="3">
    <source>
        <dbReference type="EMBL" id="QLQ82250.1"/>
    </source>
</evidence>
<evidence type="ECO:0000313" key="4">
    <source>
        <dbReference type="Proteomes" id="UP000510647"/>
    </source>
</evidence>
<dbReference type="CDD" id="cd18785">
    <property type="entry name" value="SF2_C"/>
    <property type="match status" value="1"/>
</dbReference>